<sequence>DFNQHTCTVGWDNNPLMSLYQKGLKENTQIAVVMDNIEFEYLWSMQVMAMKAGQTIEVIQLGHPNPNLIPSTSTSTPTHNPNAMDLSTFQKAPSKWATYPADV</sequence>
<protein>
    <submittedName>
        <fullName evidence="1">Uncharacterized protein</fullName>
    </submittedName>
</protein>
<dbReference type="VEuPathDB" id="FungiDB:VP01_6304g1"/>
<feature type="non-terminal residue" evidence="1">
    <location>
        <position position="1"/>
    </location>
</feature>
<proteinExistence type="predicted"/>
<dbReference type="OrthoDB" id="5552562at2759"/>
<reference evidence="1 2" key="1">
    <citation type="submission" date="2015-08" db="EMBL/GenBank/DDBJ databases">
        <title>Next Generation Sequencing and Analysis of the Genome of Puccinia sorghi L Schw, the Causal Agent of Maize Common Rust.</title>
        <authorList>
            <person name="Rochi L."/>
            <person name="Burguener G."/>
            <person name="Darino M."/>
            <person name="Turjanski A."/>
            <person name="Kreff E."/>
            <person name="Dieguez M.J."/>
            <person name="Sacco F."/>
        </authorList>
    </citation>
    <scope>NUCLEOTIDE SEQUENCE [LARGE SCALE GENOMIC DNA]</scope>
    <source>
        <strain evidence="1 2">RO10H11247</strain>
    </source>
</reference>
<accession>A0A0L6UG80</accession>
<gene>
    <name evidence="1" type="ORF">VP01_6304g1</name>
</gene>
<evidence type="ECO:0000313" key="1">
    <source>
        <dbReference type="EMBL" id="KNZ47564.1"/>
    </source>
</evidence>
<organism evidence="1 2">
    <name type="scientific">Puccinia sorghi</name>
    <dbReference type="NCBI Taxonomy" id="27349"/>
    <lineage>
        <taxon>Eukaryota</taxon>
        <taxon>Fungi</taxon>
        <taxon>Dikarya</taxon>
        <taxon>Basidiomycota</taxon>
        <taxon>Pucciniomycotina</taxon>
        <taxon>Pucciniomycetes</taxon>
        <taxon>Pucciniales</taxon>
        <taxon>Pucciniaceae</taxon>
        <taxon>Puccinia</taxon>
    </lineage>
</organism>
<dbReference type="EMBL" id="LAVV01011613">
    <property type="protein sequence ID" value="KNZ47564.1"/>
    <property type="molecule type" value="Genomic_DNA"/>
</dbReference>
<comment type="caution">
    <text evidence="1">The sequence shown here is derived from an EMBL/GenBank/DDBJ whole genome shotgun (WGS) entry which is preliminary data.</text>
</comment>
<evidence type="ECO:0000313" key="2">
    <source>
        <dbReference type="Proteomes" id="UP000037035"/>
    </source>
</evidence>
<dbReference type="AlphaFoldDB" id="A0A0L6UG80"/>
<name>A0A0L6UG80_9BASI</name>
<keyword evidence="2" id="KW-1185">Reference proteome</keyword>
<dbReference type="Proteomes" id="UP000037035">
    <property type="component" value="Unassembled WGS sequence"/>
</dbReference>